<feature type="non-terminal residue" evidence="1">
    <location>
        <position position="183"/>
    </location>
</feature>
<evidence type="ECO:0000313" key="1">
    <source>
        <dbReference type="EMBL" id="OAY74387.1"/>
    </source>
</evidence>
<dbReference type="EMBL" id="LSRQ01002429">
    <property type="protein sequence ID" value="OAY74387.1"/>
    <property type="molecule type" value="Genomic_DNA"/>
</dbReference>
<proteinExistence type="predicted"/>
<name>A0A199VB94_ANACO</name>
<protein>
    <submittedName>
        <fullName evidence="1">Uncharacterized protein</fullName>
    </submittedName>
</protein>
<evidence type="ECO:0000313" key="2">
    <source>
        <dbReference type="Proteomes" id="UP000092600"/>
    </source>
</evidence>
<accession>A0A199VB94</accession>
<comment type="caution">
    <text evidence="1">The sequence shown here is derived from an EMBL/GenBank/DDBJ whole genome shotgun (WGS) entry which is preliminary data.</text>
</comment>
<dbReference type="Proteomes" id="UP000092600">
    <property type="component" value="Unassembled WGS sequence"/>
</dbReference>
<organism evidence="1 2">
    <name type="scientific">Ananas comosus</name>
    <name type="common">Pineapple</name>
    <name type="synonym">Ananas ananas</name>
    <dbReference type="NCBI Taxonomy" id="4615"/>
    <lineage>
        <taxon>Eukaryota</taxon>
        <taxon>Viridiplantae</taxon>
        <taxon>Streptophyta</taxon>
        <taxon>Embryophyta</taxon>
        <taxon>Tracheophyta</taxon>
        <taxon>Spermatophyta</taxon>
        <taxon>Magnoliopsida</taxon>
        <taxon>Liliopsida</taxon>
        <taxon>Poales</taxon>
        <taxon>Bromeliaceae</taxon>
        <taxon>Bromelioideae</taxon>
        <taxon>Ananas</taxon>
    </lineage>
</organism>
<sequence length="183" mass="20749">MVTLLHGSESTCVCDASERVRKAVVKFRCRSVVDPIYVSMMAKNTLILQPINSVPLALRSGRIVGIYEESREPGCMPVHTTCGVAQDLPLAYVEILIPPHNNCFSYRRIRRDVNWQPYLETTISGYWYCHCTASKGLGIYEQHLTMFITNRILTTVGTRGDRYDRYVSVSKRCDKVFGSLSMS</sequence>
<reference evidence="1 2" key="1">
    <citation type="journal article" date="2016" name="DNA Res.">
        <title>The draft genome of MD-2 pineapple using hybrid error correction of long reads.</title>
        <authorList>
            <person name="Redwan R.M."/>
            <person name="Saidin A."/>
            <person name="Kumar S.V."/>
        </authorList>
    </citation>
    <scope>NUCLEOTIDE SEQUENCE [LARGE SCALE GENOMIC DNA]</scope>
    <source>
        <strain evidence="2">cv. MD2</strain>
        <tissue evidence="1">Leaf</tissue>
    </source>
</reference>
<dbReference type="AlphaFoldDB" id="A0A199VB94"/>
<gene>
    <name evidence="1" type="ORF">ACMD2_26952</name>
</gene>